<sequence length="583" mass="66744">MRNVEDLKSLCAYCQLRINPYMFNYCLSVAILHRPDTKGMNIPTVAETFPDKFVDPKAGRKAREVAAVEDSGSRMPVIIPRDYTASQNEPEQRVAYFREDIGINLHHWHWHLVYPFESADRAVVDKDRRGELFYYMHQQIIARYNIERMCNGLTRVTRYNDFRQPIAEAYFPKLDSVVASRAWPPRFANTVIRDLDRPVDRIQADISDLETWRIRFMEAIESNSIVLPGGRTMALDEQTGIDRLGNIMESSIISPNRGYYGDLHNMGHVFISYAHDPDNRHLEQFGVMGDSATAMRDPVFYRWHAYIDDLFHLYKSRLPVYGTDKLDFPGVTVSSVAVEGRAGANTFGSHWEQSTLDLERGLDFSPRGPVLARFTHLQQDPFTYVIECNNTTGTTTMGTVRVFMAPRNDEGGQALSFEEQRRLMIEMDKFTWNLRPGSNTIRRNSADSSVTIPYERTFRNQVNRPGDAGSAEAAEFDFCGCGWPQHMLVPKGTAQGYPVVLFVMISNWMDDRIEQDTVGMCNDAASYCGLRDRKYPDRRSMGYPFDRVARSGVSSLSEFLTPNMRVQNCTIRFTDTTTQRTAL</sequence>
<evidence type="ECO:0000256" key="12">
    <source>
        <dbReference type="ARBA" id="ARBA00048881"/>
    </source>
</evidence>
<dbReference type="STRING" id="151549.A0A4C1U3A4"/>
<evidence type="ECO:0000256" key="8">
    <source>
        <dbReference type="ARBA" id="ARBA00023008"/>
    </source>
</evidence>
<evidence type="ECO:0000256" key="9">
    <source>
        <dbReference type="ARBA" id="ARBA00023033"/>
    </source>
</evidence>
<keyword evidence="10" id="KW-1015">Disulfide bond</keyword>
<evidence type="ECO:0000256" key="1">
    <source>
        <dbReference type="ARBA" id="ARBA00001973"/>
    </source>
</evidence>
<dbReference type="Proteomes" id="UP000299102">
    <property type="component" value="Unassembled WGS sequence"/>
</dbReference>
<keyword evidence="15" id="KW-1185">Reference proteome</keyword>
<proteinExistence type="inferred from homology"/>
<dbReference type="OrthoDB" id="8119704at2759"/>
<keyword evidence="8" id="KW-0186">Copper</keyword>
<keyword evidence="5" id="KW-0964">Secreted</keyword>
<organism evidence="14 15">
    <name type="scientific">Eumeta variegata</name>
    <name type="common">Bagworm moth</name>
    <name type="synonym">Eumeta japonica</name>
    <dbReference type="NCBI Taxonomy" id="151549"/>
    <lineage>
        <taxon>Eukaryota</taxon>
        <taxon>Metazoa</taxon>
        <taxon>Ecdysozoa</taxon>
        <taxon>Arthropoda</taxon>
        <taxon>Hexapoda</taxon>
        <taxon>Insecta</taxon>
        <taxon>Pterygota</taxon>
        <taxon>Neoptera</taxon>
        <taxon>Endopterygota</taxon>
        <taxon>Lepidoptera</taxon>
        <taxon>Glossata</taxon>
        <taxon>Ditrysia</taxon>
        <taxon>Tineoidea</taxon>
        <taxon>Psychidae</taxon>
        <taxon>Oiketicinae</taxon>
        <taxon>Eumeta</taxon>
    </lineage>
</organism>
<dbReference type="InterPro" id="IPR008922">
    <property type="entry name" value="Di-copper_centre_dom_sf"/>
</dbReference>
<evidence type="ECO:0000256" key="5">
    <source>
        <dbReference type="ARBA" id="ARBA00022525"/>
    </source>
</evidence>
<evidence type="ECO:0000256" key="6">
    <source>
        <dbReference type="ARBA" id="ARBA00022723"/>
    </source>
</evidence>
<dbReference type="InterPro" id="IPR013788">
    <property type="entry name" value="Hemocyanin/hexamerin"/>
</dbReference>
<evidence type="ECO:0000313" key="15">
    <source>
        <dbReference type="Proteomes" id="UP000299102"/>
    </source>
</evidence>
<dbReference type="PROSITE" id="PS00498">
    <property type="entry name" value="TYROSINASE_2"/>
    <property type="match status" value="1"/>
</dbReference>
<dbReference type="AlphaFoldDB" id="A0A4C1U3A4"/>
<dbReference type="FunFam" id="1.10.1280.10:FF:000004">
    <property type="entry name" value="Hemocyanin subunit 2"/>
    <property type="match status" value="1"/>
</dbReference>
<evidence type="ECO:0000313" key="14">
    <source>
        <dbReference type="EMBL" id="GBP20802.1"/>
    </source>
</evidence>
<comment type="cofactor">
    <cofactor evidence="1">
        <name>Cu(2+)</name>
        <dbReference type="ChEBI" id="CHEBI:29036"/>
    </cofactor>
</comment>
<evidence type="ECO:0000256" key="10">
    <source>
        <dbReference type="ARBA" id="ARBA00023157"/>
    </source>
</evidence>
<dbReference type="PRINTS" id="PR00187">
    <property type="entry name" value="HAEMOCYANIN"/>
</dbReference>
<dbReference type="PROSITE" id="PS00210">
    <property type="entry name" value="HEMOCYANIN_2"/>
    <property type="match status" value="1"/>
</dbReference>
<dbReference type="Gene3D" id="2.60.40.1520">
    <property type="entry name" value="Hemocyanin, C-terminal domain"/>
    <property type="match status" value="1"/>
</dbReference>
<name>A0A4C1U3A4_EUMVA</name>
<accession>A0A4C1U3A4</accession>
<comment type="caution">
    <text evidence="14">The sequence shown here is derived from an EMBL/GenBank/DDBJ whole genome shotgun (WGS) entry which is preliminary data.</text>
</comment>
<keyword evidence="7" id="KW-0560">Oxidoreductase</keyword>
<evidence type="ECO:0000256" key="4">
    <source>
        <dbReference type="ARBA" id="ARBA00011906"/>
    </source>
</evidence>
<dbReference type="Pfam" id="PF00372">
    <property type="entry name" value="Hemocyanin_M"/>
    <property type="match status" value="1"/>
</dbReference>
<comment type="subcellular location">
    <subcellularLocation>
        <location evidence="2">Secreted</location>
    </subcellularLocation>
</comment>
<dbReference type="InterPro" id="IPR037020">
    <property type="entry name" value="Hemocyanin_C_sf"/>
</dbReference>
<evidence type="ECO:0000256" key="11">
    <source>
        <dbReference type="ARBA" id="ARBA00048233"/>
    </source>
</evidence>
<dbReference type="InterPro" id="IPR002227">
    <property type="entry name" value="Tyrosinase_Cu-bd"/>
</dbReference>
<dbReference type="InterPro" id="IPR000896">
    <property type="entry name" value="Hemocyanin/hexamerin_mid_dom"/>
</dbReference>
<dbReference type="PANTHER" id="PTHR11511:SF4">
    <property type="entry name" value="PHENOLOXIDASE 2-RELATED"/>
    <property type="match status" value="1"/>
</dbReference>
<dbReference type="Gene3D" id="1.20.1370.10">
    <property type="entry name" value="Hemocyanin, N-terminal domain"/>
    <property type="match status" value="1"/>
</dbReference>
<dbReference type="InterPro" id="IPR005204">
    <property type="entry name" value="Hemocyanin_N"/>
</dbReference>
<reference evidence="14 15" key="1">
    <citation type="journal article" date="2019" name="Commun. Biol.">
        <title>The bagworm genome reveals a unique fibroin gene that provides high tensile strength.</title>
        <authorList>
            <person name="Kono N."/>
            <person name="Nakamura H."/>
            <person name="Ohtoshi R."/>
            <person name="Tomita M."/>
            <person name="Numata K."/>
            <person name="Arakawa K."/>
        </authorList>
    </citation>
    <scope>NUCLEOTIDE SEQUENCE [LARGE SCALE GENOMIC DNA]</scope>
</reference>
<dbReference type="SUPFAM" id="SSF48056">
    <property type="entry name" value="Di-copper centre-containing domain"/>
    <property type="match status" value="1"/>
</dbReference>
<dbReference type="SUPFAM" id="SSF48050">
    <property type="entry name" value="Hemocyanin, N-terminal domain"/>
    <property type="match status" value="1"/>
</dbReference>
<dbReference type="Gene3D" id="1.10.1280.10">
    <property type="entry name" value="Di-copper center containing domain from catechol oxidase"/>
    <property type="match status" value="1"/>
</dbReference>
<dbReference type="EMBL" id="BGZK01000122">
    <property type="protein sequence ID" value="GBP20802.1"/>
    <property type="molecule type" value="Genomic_DNA"/>
</dbReference>
<keyword evidence="9" id="KW-0503">Monooxygenase</keyword>
<dbReference type="FunFam" id="2.60.40.1520:FF:000001">
    <property type="entry name" value="Hemocyanin subunit 2"/>
    <property type="match status" value="1"/>
</dbReference>
<dbReference type="Pfam" id="PF03723">
    <property type="entry name" value="Hemocyanin_C"/>
    <property type="match status" value="1"/>
</dbReference>
<comment type="similarity">
    <text evidence="3">Belongs to the tyrosinase family.</text>
</comment>
<feature type="domain" description="Tyrosinase copper-binding" evidence="13">
    <location>
        <begin position="297"/>
        <end position="308"/>
    </location>
</feature>
<dbReference type="GO" id="GO:0046872">
    <property type="term" value="F:metal ion binding"/>
    <property type="evidence" value="ECO:0007669"/>
    <property type="project" value="UniProtKB-KW"/>
</dbReference>
<dbReference type="InterPro" id="IPR036697">
    <property type="entry name" value="Hemocyanin_N_sf"/>
</dbReference>
<dbReference type="GO" id="GO:0006583">
    <property type="term" value="P:melanin biosynthetic process from tyrosine"/>
    <property type="evidence" value="ECO:0007669"/>
    <property type="project" value="UniProtKB-ARBA"/>
</dbReference>
<dbReference type="Pfam" id="PF03722">
    <property type="entry name" value="Hemocyanin_N"/>
    <property type="match status" value="1"/>
</dbReference>
<gene>
    <name evidence="14" type="ORF">EVAR_14528_1</name>
</gene>
<comment type="catalytic activity">
    <reaction evidence="12">
        <text>L-tyrosine + O2 = L-dopaquinone + H2O</text>
        <dbReference type="Rhea" id="RHEA:18117"/>
        <dbReference type="ChEBI" id="CHEBI:15377"/>
        <dbReference type="ChEBI" id="CHEBI:15379"/>
        <dbReference type="ChEBI" id="CHEBI:57924"/>
        <dbReference type="ChEBI" id="CHEBI:58315"/>
        <dbReference type="EC" id="1.14.18.1"/>
    </reaction>
</comment>
<dbReference type="EC" id="1.14.18.1" evidence="4"/>
<protein>
    <recommendedName>
        <fullName evidence="4">tyrosinase</fullName>
        <ecNumber evidence="4">1.14.18.1</ecNumber>
    </recommendedName>
</protein>
<evidence type="ECO:0000256" key="2">
    <source>
        <dbReference type="ARBA" id="ARBA00004613"/>
    </source>
</evidence>
<comment type="catalytic activity">
    <reaction evidence="11">
        <text>2 L-dopa + O2 = 2 L-dopaquinone + 2 H2O</text>
        <dbReference type="Rhea" id="RHEA:34287"/>
        <dbReference type="ChEBI" id="CHEBI:15377"/>
        <dbReference type="ChEBI" id="CHEBI:15379"/>
        <dbReference type="ChEBI" id="CHEBI:57504"/>
        <dbReference type="ChEBI" id="CHEBI:57924"/>
        <dbReference type="EC" id="1.14.18.1"/>
    </reaction>
</comment>
<evidence type="ECO:0000256" key="3">
    <source>
        <dbReference type="ARBA" id="ARBA00009928"/>
    </source>
</evidence>
<evidence type="ECO:0000259" key="13">
    <source>
        <dbReference type="PROSITE" id="PS00498"/>
    </source>
</evidence>
<dbReference type="SUPFAM" id="SSF81296">
    <property type="entry name" value="E set domains"/>
    <property type="match status" value="1"/>
</dbReference>
<keyword evidence="6" id="KW-0479">Metal-binding</keyword>
<dbReference type="InterPro" id="IPR005203">
    <property type="entry name" value="Hemocyanin_C"/>
</dbReference>
<dbReference type="InterPro" id="IPR014756">
    <property type="entry name" value="Ig_E-set"/>
</dbReference>
<dbReference type="PANTHER" id="PTHR11511">
    <property type="entry name" value="LARVAL STORAGE PROTEIN/PHENOLOXIDASE"/>
    <property type="match status" value="1"/>
</dbReference>
<evidence type="ECO:0000256" key="7">
    <source>
        <dbReference type="ARBA" id="ARBA00023002"/>
    </source>
</evidence>
<dbReference type="GO" id="GO:0004503">
    <property type="term" value="F:tyrosinase activity"/>
    <property type="evidence" value="ECO:0007669"/>
    <property type="project" value="UniProtKB-EC"/>
</dbReference>
<dbReference type="GO" id="GO:0005576">
    <property type="term" value="C:extracellular region"/>
    <property type="evidence" value="ECO:0007669"/>
    <property type="project" value="UniProtKB-SubCell"/>
</dbReference>
<dbReference type="PROSITE" id="PS00209">
    <property type="entry name" value="HEMOCYANIN_1"/>
    <property type="match status" value="1"/>
</dbReference>